<organism evidence="1 2">
    <name type="scientific">Pistacia atlantica</name>
    <dbReference type="NCBI Taxonomy" id="434234"/>
    <lineage>
        <taxon>Eukaryota</taxon>
        <taxon>Viridiplantae</taxon>
        <taxon>Streptophyta</taxon>
        <taxon>Embryophyta</taxon>
        <taxon>Tracheophyta</taxon>
        <taxon>Spermatophyta</taxon>
        <taxon>Magnoliopsida</taxon>
        <taxon>eudicotyledons</taxon>
        <taxon>Gunneridae</taxon>
        <taxon>Pentapetalae</taxon>
        <taxon>rosids</taxon>
        <taxon>malvids</taxon>
        <taxon>Sapindales</taxon>
        <taxon>Anacardiaceae</taxon>
        <taxon>Pistacia</taxon>
    </lineage>
</organism>
<dbReference type="EMBL" id="CM047907">
    <property type="protein sequence ID" value="KAJ0084064.1"/>
    <property type="molecule type" value="Genomic_DNA"/>
</dbReference>
<proteinExistence type="predicted"/>
<keyword evidence="2" id="KW-1185">Reference proteome</keyword>
<name>A0ACC1A978_9ROSI</name>
<evidence type="ECO:0000313" key="2">
    <source>
        <dbReference type="Proteomes" id="UP001164250"/>
    </source>
</evidence>
<accession>A0ACC1A978</accession>
<evidence type="ECO:0000313" key="1">
    <source>
        <dbReference type="EMBL" id="KAJ0084064.1"/>
    </source>
</evidence>
<gene>
    <name evidence="1" type="ORF">Patl1_29350</name>
</gene>
<sequence length="269" mass="29882">MVKSGAGECRLMKLNKEIQKECMNFAESYGMGFGGQDKNSLVKEETNRKAQLPSYLISLDSWPNFTIAAGGSHHHRPPSSSTPCRTCIWPLTGYQSLAGESRLQTRGWGQRPVMDQNLISLAQCNDAFRFLIPWLVAVLQVLPPLEIHPAILQTFLLATSIYCFASTAYTKLNSHQTTNNSAQLFGLIAFISGSLSSALLVYIIVPPLILCIILISWGGFLSILLVHQHVPLDNMETYRKVLQKIRNIKIPEKISSLWSKNQLGLPRGG</sequence>
<comment type="caution">
    <text evidence="1">The sequence shown here is derived from an EMBL/GenBank/DDBJ whole genome shotgun (WGS) entry which is preliminary data.</text>
</comment>
<dbReference type="Proteomes" id="UP001164250">
    <property type="component" value="Chromosome 11"/>
</dbReference>
<protein>
    <submittedName>
        <fullName evidence="1">Uncharacterized protein</fullName>
    </submittedName>
</protein>
<reference evidence="2" key="1">
    <citation type="journal article" date="2023" name="G3 (Bethesda)">
        <title>Genome assembly and association tests identify interacting loci associated with vigor, precocity, and sex in interspecific pistachio rootstocks.</title>
        <authorList>
            <person name="Palmer W."/>
            <person name="Jacygrad E."/>
            <person name="Sagayaradj S."/>
            <person name="Cavanaugh K."/>
            <person name="Han R."/>
            <person name="Bertier L."/>
            <person name="Beede B."/>
            <person name="Kafkas S."/>
            <person name="Golino D."/>
            <person name="Preece J."/>
            <person name="Michelmore R."/>
        </authorList>
    </citation>
    <scope>NUCLEOTIDE SEQUENCE [LARGE SCALE GENOMIC DNA]</scope>
</reference>